<dbReference type="InterPro" id="IPR024079">
    <property type="entry name" value="MetalloPept_cat_dom_sf"/>
</dbReference>
<dbReference type="InterPro" id="IPR000718">
    <property type="entry name" value="Peptidase_M13"/>
</dbReference>
<dbReference type="GO" id="GO:0005886">
    <property type="term" value="C:plasma membrane"/>
    <property type="evidence" value="ECO:0007669"/>
    <property type="project" value="TreeGrafter"/>
</dbReference>
<sequence length="667" mass="73436">MTQNQPTNQPSTDPGPVVAVPSKDNIPEAAGIANAPLSASPAESKRVLCFACGLPASVLLTAVIIFVTVYVNERRKESVQPSDTGFCCPDEARELAMSVNTRASPCRDFFAYVCSNVISDELSVEAGIHAQLREAMITGVMPKGAAMGEAGRFLNTYYKTCLHAMLNHESFAASLATALARDVASLLSKPDSRNAILFCLAVQLKYSLSSVIHVSYFNPTKLYLQALPICSPSDRNTVDIVSTVEAVRATMNAAVMTNQVVVMATQLCEKVRRVTGKLATYYLRKGRSNFSRDIWNVEEFEAALEAHGLLFKDVQAVRVRGARRIRLLYELFASDTLKGSKAAYLIWHAVVSGVGEFNVQIGTVSSSIFEICTSSIFLLSGLWGSFQAELLTNSQKDAEARNIFATVKGAAREQFKSSALFDPEDADMLERFFENVTLLTPTFVSRASLRVPTATSDFARNLLNGRAYNLGLTTARLSVLAAKRSTTYRDVRLVEDRFLLLSPTVYNFIRTDSYSASLPNMAVLGQLIAEGLWAMALSNIRWKSRTYANIRELKDCFFKTYLEGDSSLDADKVFYSALGLSTLVGALNSTEWHTVKVAWNLWTFSDAQFFYIFGSHHRCPRKSSSAARTQINVPLTYVADFAKAFSCSSKSPMTKTSRCRVHDALLT</sequence>
<reference evidence="3" key="2">
    <citation type="submission" date="2021-09" db="EMBL/GenBank/DDBJ databases">
        <authorList>
            <person name="Jia N."/>
            <person name="Wang J."/>
            <person name="Shi W."/>
            <person name="Du L."/>
            <person name="Sun Y."/>
            <person name="Zhan W."/>
            <person name="Jiang J."/>
            <person name="Wang Q."/>
            <person name="Zhang B."/>
            <person name="Ji P."/>
            <person name="Sakyi L.B."/>
            <person name="Cui X."/>
            <person name="Yuan T."/>
            <person name="Jiang B."/>
            <person name="Yang W."/>
            <person name="Lam T.T.-Y."/>
            <person name="Chang Q."/>
            <person name="Ding S."/>
            <person name="Wang X."/>
            <person name="Zhu J."/>
            <person name="Ruan X."/>
            <person name="Zhao L."/>
            <person name="Wei J."/>
            <person name="Que T."/>
            <person name="Du C."/>
            <person name="Cheng J."/>
            <person name="Dai P."/>
            <person name="Han X."/>
            <person name="Huang E."/>
            <person name="Gao Y."/>
            <person name="Liu J."/>
            <person name="Shao H."/>
            <person name="Ye R."/>
            <person name="Li L."/>
            <person name="Wei W."/>
            <person name="Wang X."/>
            <person name="Wang C."/>
            <person name="Huo Q."/>
            <person name="Li W."/>
            <person name="Guo W."/>
            <person name="Chen H."/>
            <person name="Chen S."/>
            <person name="Zhou L."/>
            <person name="Zhou L."/>
            <person name="Ni X."/>
            <person name="Tian J."/>
            <person name="Zhou Y."/>
            <person name="Sheng Y."/>
            <person name="Liu T."/>
            <person name="Pan Y."/>
            <person name="Xia L."/>
            <person name="Li J."/>
            <person name="Zhao F."/>
            <person name="Cao W."/>
        </authorList>
    </citation>
    <scope>NUCLEOTIDE SEQUENCE</scope>
    <source>
        <strain evidence="3">Rsan-2018</strain>
        <tissue evidence="3">Larvae</tissue>
    </source>
</reference>
<evidence type="ECO:0000313" key="4">
    <source>
        <dbReference type="Proteomes" id="UP000821837"/>
    </source>
</evidence>
<feature type="region of interest" description="Disordered" evidence="1">
    <location>
        <begin position="1"/>
        <end position="21"/>
    </location>
</feature>
<keyword evidence="4" id="KW-1185">Reference proteome</keyword>
<evidence type="ECO:0000256" key="2">
    <source>
        <dbReference type="SAM" id="Phobius"/>
    </source>
</evidence>
<evidence type="ECO:0000256" key="1">
    <source>
        <dbReference type="SAM" id="MobiDB-lite"/>
    </source>
</evidence>
<evidence type="ECO:0000313" key="3">
    <source>
        <dbReference type="EMBL" id="KAH7956635.1"/>
    </source>
</evidence>
<keyword evidence="2" id="KW-0812">Transmembrane</keyword>
<dbReference type="EMBL" id="JABSTV010001250">
    <property type="protein sequence ID" value="KAH7956635.1"/>
    <property type="molecule type" value="Genomic_DNA"/>
</dbReference>
<dbReference type="AlphaFoldDB" id="A0A9D4PVR1"/>
<feature type="compositionally biased region" description="Polar residues" evidence="1">
    <location>
        <begin position="1"/>
        <end position="12"/>
    </location>
</feature>
<reference evidence="3" key="1">
    <citation type="journal article" date="2020" name="Cell">
        <title>Large-Scale Comparative Analyses of Tick Genomes Elucidate Their Genetic Diversity and Vector Capacities.</title>
        <authorList>
            <consortium name="Tick Genome and Microbiome Consortium (TIGMIC)"/>
            <person name="Jia N."/>
            <person name="Wang J."/>
            <person name="Shi W."/>
            <person name="Du L."/>
            <person name="Sun Y."/>
            <person name="Zhan W."/>
            <person name="Jiang J.F."/>
            <person name="Wang Q."/>
            <person name="Zhang B."/>
            <person name="Ji P."/>
            <person name="Bell-Sakyi L."/>
            <person name="Cui X.M."/>
            <person name="Yuan T.T."/>
            <person name="Jiang B.G."/>
            <person name="Yang W.F."/>
            <person name="Lam T.T."/>
            <person name="Chang Q.C."/>
            <person name="Ding S.J."/>
            <person name="Wang X.J."/>
            <person name="Zhu J.G."/>
            <person name="Ruan X.D."/>
            <person name="Zhao L."/>
            <person name="Wei J.T."/>
            <person name="Ye R.Z."/>
            <person name="Que T.C."/>
            <person name="Du C.H."/>
            <person name="Zhou Y.H."/>
            <person name="Cheng J.X."/>
            <person name="Dai P.F."/>
            <person name="Guo W.B."/>
            <person name="Han X.H."/>
            <person name="Huang E.J."/>
            <person name="Li L.F."/>
            <person name="Wei W."/>
            <person name="Gao Y.C."/>
            <person name="Liu J.Z."/>
            <person name="Shao H.Z."/>
            <person name="Wang X."/>
            <person name="Wang C.C."/>
            <person name="Yang T.C."/>
            <person name="Huo Q.B."/>
            <person name="Li W."/>
            <person name="Chen H.Y."/>
            <person name="Chen S.E."/>
            <person name="Zhou L.G."/>
            <person name="Ni X.B."/>
            <person name="Tian J.H."/>
            <person name="Sheng Y."/>
            <person name="Liu T."/>
            <person name="Pan Y.S."/>
            <person name="Xia L.Y."/>
            <person name="Li J."/>
            <person name="Zhao F."/>
            <person name="Cao W.C."/>
        </authorList>
    </citation>
    <scope>NUCLEOTIDE SEQUENCE</scope>
    <source>
        <strain evidence="3">Rsan-2018</strain>
    </source>
</reference>
<dbReference type="GO" id="GO:0016485">
    <property type="term" value="P:protein processing"/>
    <property type="evidence" value="ECO:0007669"/>
    <property type="project" value="TreeGrafter"/>
</dbReference>
<dbReference type="Proteomes" id="UP000821837">
    <property type="component" value="Unassembled WGS sequence"/>
</dbReference>
<dbReference type="PANTHER" id="PTHR11733:SF167">
    <property type="entry name" value="FI17812P1-RELATED"/>
    <property type="match status" value="1"/>
</dbReference>
<comment type="caution">
    <text evidence="3">The sequence shown here is derived from an EMBL/GenBank/DDBJ whole genome shotgun (WGS) entry which is preliminary data.</text>
</comment>
<organism evidence="3 4">
    <name type="scientific">Rhipicephalus sanguineus</name>
    <name type="common">Brown dog tick</name>
    <name type="synonym">Ixodes sanguineus</name>
    <dbReference type="NCBI Taxonomy" id="34632"/>
    <lineage>
        <taxon>Eukaryota</taxon>
        <taxon>Metazoa</taxon>
        <taxon>Ecdysozoa</taxon>
        <taxon>Arthropoda</taxon>
        <taxon>Chelicerata</taxon>
        <taxon>Arachnida</taxon>
        <taxon>Acari</taxon>
        <taxon>Parasitiformes</taxon>
        <taxon>Ixodida</taxon>
        <taxon>Ixodoidea</taxon>
        <taxon>Ixodidae</taxon>
        <taxon>Rhipicephalinae</taxon>
        <taxon>Rhipicephalus</taxon>
        <taxon>Rhipicephalus</taxon>
    </lineage>
</organism>
<dbReference type="SUPFAM" id="SSF55486">
    <property type="entry name" value="Metalloproteases ('zincins'), catalytic domain"/>
    <property type="match status" value="1"/>
</dbReference>
<accession>A0A9D4PVR1</accession>
<dbReference type="GO" id="GO:0004222">
    <property type="term" value="F:metalloendopeptidase activity"/>
    <property type="evidence" value="ECO:0007669"/>
    <property type="project" value="InterPro"/>
</dbReference>
<dbReference type="PANTHER" id="PTHR11733">
    <property type="entry name" value="ZINC METALLOPROTEASE FAMILY M13 NEPRILYSIN-RELATED"/>
    <property type="match status" value="1"/>
</dbReference>
<protein>
    <submittedName>
        <fullName evidence="3">Uncharacterized protein</fullName>
    </submittedName>
</protein>
<keyword evidence="2" id="KW-1133">Transmembrane helix</keyword>
<name>A0A9D4PVR1_RHISA</name>
<feature type="transmembrane region" description="Helical" evidence="2">
    <location>
        <begin position="47"/>
        <end position="71"/>
    </location>
</feature>
<dbReference type="Gene3D" id="3.40.390.10">
    <property type="entry name" value="Collagenase (Catalytic Domain)"/>
    <property type="match status" value="1"/>
</dbReference>
<dbReference type="PROSITE" id="PS51885">
    <property type="entry name" value="NEPRILYSIN"/>
    <property type="match status" value="1"/>
</dbReference>
<keyword evidence="2" id="KW-0472">Membrane</keyword>
<proteinExistence type="predicted"/>
<gene>
    <name evidence="3" type="ORF">HPB52_011394</name>
</gene>